<evidence type="ECO:0000313" key="3">
    <source>
        <dbReference type="Proteomes" id="UP000602510"/>
    </source>
</evidence>
<dbReference type="PROSITE" id="PS51257">
    <property type="entry name" value="PROKAR_LIPOPROTEIN"/>
    <property type="match status" value="1"/>
</dbReference>
<gene>
    <name evidence="1" type="ORF">GN244_ATG05346</name>
    <name evidence="2" type="ORF">GN958_ATG07212</name>
</gene>
<sequence>MKLYYYLVVATTLLSSCVDLFQPLRIGVAALAEADTFPRSLKTESRNGIVSEKKEERAGGNLDKVNDGVKTVASKLADEMDDILCLVKMFKHWKQITVKEIFRTPAVVELANRPNDEFMRIFNLYGEFNLLGKKSFIKKFKRMQK</sequence>
<reference evidence="1" key="1">
    <citation type="submission" date="2020-04" db="EMBL/GenBank/DDBJ databases">
        <title>Hybrid Assembly of Korean Phytophthora infestans isolates.</title>
        <authorList>
            <person name="Prokchorchik M."/>
            <person name="Lee Y."/>
            <person name="Seo J."/>
            <person name="Cho J.-H."/>
            <person name="Park Y.-E."/>
            <person name="Jang D.-C."/>
            <person name="Im J.-S."/>
            <person name="Choi J.-G."/>
            <person name="Park H.-J."/>
            <person name="Lee G.-B."/>
            <person name="Lee Y.-G."/>
            <person name="Hong S.-Y."/>
            <person name="Cho K."/>
            <person name="Sohn K.H."/>
        </authorList>
    </citation>
    <scope>NUCLEOTIDE SEQUENCE</scope>
    <source>
        <strain evidence="1">KR_1_A1</strain>
        <strain evidence="2">KR_2_A2</strain>
    </source>
</reference>
<dbReference type="EMBL" id="JAACNO010001006">
    <property type="protein sequence ID" value="KAF4143479.1"/>
    <property type="molecule type" value="Genomic_DNA"/>
</dbReference>
<dbReference type="Proteomes" id="UP000602510">
    <property type="component" value="Unassembled WGS sequence"/>
</dbReference>
<dbReference type="Proteomes" id="UP000704712">
    <property type="component" value="Unassembled WGS sequence"/>
</dbReference>
<dbReference type="EMBL" id="WSZM01000101">
    <property type="protein sequence ID" value="KAF4042450.1"/>
    <property type="molecule type" value="Genomic_DNA"/>
</dbReference>
<evidence type="ECO:0000313" key="2">
    <source>
        <dbReference type="EMBL" id="KAF4143479.1"/>
    </source>
</evidence>
<evidence type="ECO:0008006" key="4">
    <source>
        <dbReference type="Google" id="ProtNLM"/>
    </source>
</evidence>
<proteinExistence type="predicted"/>
<organism evidence="1 3">
    <name type="scientific">Phytophthora infestans</name>
    <name type="common">Potato late blight agent</name>
    <name type="synonym">Botrytis infestans</name>
    <dbReference type="NCBI Taxonomy" id="4787"/>
    <lineage>
        <taxon>Eukaryota</taxon>
        <taxon>Sar</taxon>
        <taxon>Stramenopiles</taxon>
        <taxon>Oomycota</taxon>
        <taxon>Peronosporomycetes</taxon>
        <taxon>Peronosporales</taxon>
        <taxon>Peronosporaceae</taxon>
        <taxon>Phytophthora</taxon>
    </lineage>
</organism>
<evidence type="ECO:0000313" key="1">
    <source>
        <dbReference type="EMBL" id="KAF4042450.1"/>
    </source>
</evidence>
<keyword evidence="3" id="KW-1185">Reference proteome</keyword>
<protein>
    <recommendedName>
        <fullName evidence="4">Secreted RxLR effector peptide protein</fullName>
    </recommendedName>
</protein>
<dbReference type="AlphaFoldDB" id="A0A833T9S9"/>
<accession>A0A833T9S9</accession>
<comment type="caution">
    <text evidence="1">The sequence shown here is derived from an EMBL/GenBank/DDBJ whole genome shotgun (WGS) entry which is preliminary data.</text>
</comment>
<dbReference type="OMA" id="EMDDILC"/>
<name>A0A833T9S9_PHYIN</name>